<dbReference type="UniPathway" id="UPA00834">
    <property type="reaction ID" value="UER00712"/>
</dbReference>
<comment type="catalytic activity">
    <reaction evidence="13 14">
        <text>heme b + (2E,6E)-farnesyl diphosphate + H2O = Fe(II)-heme o + diphosphate</text>
        <dbReference type="Rhea" id="RHEA:28070"/>
        <dbReference type="ChEBI" id="CHEBI:15377"/>
        <dbReference type="ChEBI" id="CHEBI:33019"/>
        <dbReference type="ChEBI" id="CHEBI:60344"/>
        <dbReference type="ChEBI" id="CHEBI:60530"/>
        <dbReference type="ChEBI" id="CHEBI:175763"/>
        <dbReference type="EC" id="2.5.1.141"/>
    </reaction>
</comment>
<comment type="similarity">
    <text evidence="14">Belongs to the UbiA prenyltransferase family. Protoheme IX farnesyltransferase subfamily.</text>
</comment>
<feature type="transmembrane region" description="Helical" evidence="14">
    <location>
        <begin position="22"/>
        <end position="38"/>
    </location>
</feature>
<comment type="miscellaneous">
    <text evidence="14">Carbon 2 of the heme B porphyrin ring is defined according to the Fischer nomenclature.</text>
</comment>
<evidence type="ECO:0000256" key="1">
    <source>
        <dbReference type="ARBA" id="ARBA00004651"/>
    </source>
</evidence>
<evidence type="ECO:0000256" key="5">
    <source>
        <dbReference type="ARBA" id="ARBA00022679"/>
    </source>
</evidence>
<evidence type="ECO:0000256" key="8">
    <source>
        <dbReference type="ARBA" id="ARBA00023133"/>
    </source>
</evidence>
<feature type="transmembrane region" description="Helical" evidence="14">
    <location>
        <begin position="224"/>
        <end position="246"/>
    </location>
</feature>
<dbReference type="InterPro" id="IPR044878">
    <property type="entry name" value="UbiA_sf"/>
</dbReference>
<evidence type="ECO:0000256" key="12">
    <source>
        <dbReference type="ARBA" id="ARBA00042475"/>
    </source>
</evidence>
<evidence type="ECO:0000256" key="2">
    <source>
        <dbReference type="ARBA" id="ARBA00004919"/>
    </source>
</evidence>
<keyword evidence="8 14" id="KW-0350">Heme biosynthesis</keyword>
<feature type="transmembrane region" description="Helical" evidence="14">
    <location>
        <begin position="292"/>
        <end position="311"/>
    </location>
</feature>
<evidence type="ECO:0000256" key="14">
    <source>
        <dbReference type="HAMAP-Rule" id="MF_00154"/>
    </source>
</evidence>
<evidence type="ECO:0000313" key="15">
    <source>
        <dbReference type="EMBL" id="PRQ04952.1"/>
    </source>
</evidence>
<keyword evidence="5 14" id="KW-0808">Transferase</keyword>
<gene>
    <name evidence="15" type="primary">cyoE</name>
    <name evidence="14" type="synonym">ctaB</name>
    <name evidence="15" type="ORF">ENSA7_48830</name>
</gene>
<dbReference type="PANTHER" id="PTHR43448">
    <property type="entry name" value="PROTOHEME IX FARNESYLTRANSFERASE, MITOCHONDRIAL"/>
    <property type="match status" value="1"/>
</dbReference>
<dbReference type="CDD" id="cd13957">
    <property type="entry name" value="PT_UbiA_Cox10"/>
    <property type="match status" value="1"/>
</dbReference>
<dbReference type="PANTHER" id="PTHR43448:SF7">
    <property type="entry name" value="4-HYDROXYBENZOATE SOLANESYLTRANSFERASE"/>
    <property type="match status" value="1"/>
</dbReference>
<feature type="transmembrane region" description="Helical" evidence="14">
    <location>
        <begin position="154"/>
        <end position="174"/>
    </location>
</feature>
<evidence type="ECO:0000256" key="6">
    <source>
        <dbReference type="ARBA" id="ARBA00022692"/>
    </source>
</evidence>
<keyword evidence="7 14" id="KW-1133">Transmembrane helix</keyword>
<dbReference type="OrthoDB" id="9814417at2"/>
<keyword evidence="4 14" id="KW-1003">Cell membrane</keyword>
<comment type="function">
    <text evidence="14">Converts heme B (protoheme IX) to heme O by substitution of the vinyl group on carbon 2 of heme B porphyrin ring with a hydroxyethyl farnesyl side group.</text>
</comment>
<dbReference type="InterPro" id="IPR000537">
    <property type="entry name" value="UbiA_prenyltransferase"/>
</dbReference>
<evidence type="ECO:0000256" key="4">
    <source>
        <dbReference type="ARBA" id="ARBA00022475"/>
    </source>
</evidence>
<dbReference type="InterPro" id="IPR006369">
    <property type="entry name" value="Protohaem_IX_farnesylTrfase"/>
</dbReference>
<feature type="transmembrane region" description="Helical" evidence="14">
    <location>
        <begin position="128"/>
        <end position="145"/>
    </location>
</feature>
<evidence type="ECO:0000256" key="3">
    <source>
        <dbReference type="ARBA" id="ARBA00012292"/>
    </source>
</evidence>
<evidence type="ECO:0000313" key="16">
    <source>
        <dbReference type="Proteomes" id="UP000238823"/>
    </source>
</evidence>
<keyword evidence="6 14" id="KW-0812">Transmembrane</keyword>
<comment type="caution">
    <text evidence="15">The sequence shown here is derived from an EMBL/GenBank/DDBJ whole genome shotgun (WGS) entry which is preliminary data.</text>
</comment>
<feature type="transmembrane region" description="Helical" evidence="14">
    <location>
        <begin position="180"/>
        <end position="203"/>
    </location>
</feature>
<dbReference type="RefSeq" id="WP_106091785.1">
    <property type="nucleotide sequence ID" value="NZ_PVNL01000100.1"/>
</dbReference>
<name>A0A2S9YIT0_9BACT</name>
<dbReference type="GO" id="GO:0008495">
    <property type="term" value="F:protoheme IX farnesyltransferase activity"/>
    <property type="evidence" value="ECO:0007669"/>
    <property type="project" value="UniProtKB-UniRule"/>
</dbReference>
<evidence type="ECO:0000256" key="11">
    <source>
        <dbReference type="ARBA" id="ARBA00040810"/>
    </source>
</evidence>
<evidence type="ECO:0000256" key="10">
    <source>
        <dbReference type="ARBA" id="ARBA00030253"/>
    </source>
</evidence>
<dbReference type="Proteomes" id="UP000238823">
    <property type="component" value="Unassembled WGS sequence"/>
</dbReference>
<dbReference type="EC" id="2.5.1.141" evidence="3 14"/>
<feature type="transmembrane region" description="Helical" evidence="14">
    <location>
        <begin position="58"/>
        <end position="81"/>
    </location>
</feature>
<proteinExistence type="inferred from homology"/>
<evidence type="ECO:0000256" key="9">
    <source>
        <dbReference type="ARBA" id="ARBA00023136"/>
    </source>
</evidence>
<dbReference type="Pfam" id="PF01040">
    <property type="entry name" value="UbiA"/>
    <property type="match status" value="1"/>
</dbReference>
<organism evidence="15 16">
    <name type="scientific">Enhygromyxa salina</name>
    <dbReference type="NCBI Taxonomy" id="215803"/>
    <lineage>
        <taxon>Bacteria</taxon>
        <taxon>Pseudomonadati</taxon>
        <taxon>Myxococcota</taxon>
        <taxon>Polyangia</taxon>
        <taxon>Nannocystales</taxon>
        <taxon>Nannocystaceae</taxon>
        <taxon>Enhygromyxa</taxon>
    </lineage>
</organism>
<comment type="pathway">
    <text evidence="2 14">Porphyrin-containing compound metabolism; heme O biosynthesis; heme O from protoheme: step 1/1.</text>
</comment>
<dbReference type="Gene3D" id="1.10.357.140">
    <property type="entry name" value="UbiA prenyltransferase"/>
    <property type="match status" value="1"/>
</dbReference>
<feature type="transmembrane region" description="Helical" evidence="14">
    <location>
        <begin position="252"/>
        <end position="272"/>
    </location>
</feature>
<protein>
    <recommendedName>
        <fullName evidence="11 14">Protoheme IX farnesyltransferase</fullName>
        <ecNumber evidence="3 14">2.5.1.141</ecNumber>
    </recommendedName>
    <alternativeName>
        <fullName evidence="12 14">Heme B farnesyltransferase</fullName>
    </alternativeName>
    <alternativeName>
        <fullName evidence="10 14">Heme O synthase</fullName>
    </alternativeName>
</protein>
<dbReference type="AlphaFoldDB" id="A0A2S9YIT0"/>
<dbReference type="GO" id="GO:0005886">
    <property type="term" value="C:plasma membrane"/>
    <property type="evidence" value="ECO:0007669"/>
    <property type="project" value="UniProtKB-SubCell"/>
</dbReference>
<accession>A0A2S9YIT0</accession>
<dbReference type="EMBL" id="PVNL01000100">
    <property type="protein sequence ID" value="PRQ04952.1"/>
    <property type="molecule type" value="Genomic_DNA"/>
</dbReference>
<comment type="subcellular location">
    <subcellularLocation>
        <location evidence="1 14">Cell membrane</location>
        <topology evidence="1 14">Multi-pass membrane protein</topology>
    </subcellularLocation>
</comment>
<sequence>MTNPADPKTSPVRDYLALTKPGIVRMCLIMTAGGLWLAPASTPGASGWIGWSGWSGWIMWAAALIGSGLAVASANAFNMIAEREGDRSMARTRNRPLAAGRLSVRGATWFASGLGVASMLVLGLGTNLLTAGLAAFALLSYWLVYTPLKRKTPLALVIGAVPGAVPPVLGWTAVTGSLDLPGAVLFGILLVWQMPHFLAISIFRKQDYADAGIRVVPVVRGETVAKVQAILWAALLIPVSLALTPLGVTSEVYMVIAGAAGLVYLGFAIKGLTTHEHSAELRWARQLFGFSLIYLPVVTLALVVDLLWFSASSGGL</sequence>
<evidence type="ECO:0000256" key="13">
    <source>
        <dbReference type="ARBA" id="ARBA00047690"/>
    </source>
</evidence>
<dbReference type="GO" id="GO:0048034">
    <property type="term" value="P:heme O biosynthetic process"/>
    <property type="evidence" value="ECO:0007669"/>
    <property type="project" value="UniProtKB-UniRule"/>
</dbReference>
<keyword evidence="9 14" id="KW-0472">Membrane</keyword>
<reference evidence="15 16" key="1">
    <citation type="submission" date="2018-03" db="EMBL/GenBank/DDBJ databases">
        <title>Draft Genome Sequences of the Obligatory Marine Myxobacteria Enhygromyxa salina SWB007.</title>
        <authorList>
            <person name="Poehlein A."/>
            <person name="Moghaddam J.A."/>
            <person name="Harms H."/>
            <person name="Alanjari M."/>
            <person name="Koenig G.M."/>
            <person name="Daniel R."/>
            <person name="Schaeberle T.F."/>
        </authorList>
    </citation>
    <scope>NUCLEOTIDE SEQUENCE [LARGE SCALE GENOMIC DNA]</scope>
    <source>
        <strain evidence="15 16">SWB007</strain>
    </source>
</reference>
<evidence type="ECO:0000256" key="7">
    <source>
        <dbReference type="ARBA" id="ARBA00022989"/>
    </source>
</evidence>
<dbReference type="NCBIfam" id="TIGR01473">
    <property type="entry name" value="cyoE_ctaB"/>
    <property type="match status" value="1"/>
</dbReference>
<feature type="transmembrane region" description="Helical" evidence="14">
    <location>
        <begin position="102"/>
        <end position="122"/>
    </location>
</feature>
<dbReference type="HAMAP" id="MF_00154">
    <property type="entry name" value="CyoE_CtaB"/>
    <property type="match status" value="1"/>
</dbReference>